<dbReference type="SUPFAM" id="SSF159594">
    <property type="entry name" value="XCC0632-like"/>
    <property type="match status" value="1"/>
</dbReference>
<feature type="signal peptide" evidence="1">
    <location>
        <begin position="1"/>
        <end position="22"/>
    </location>
</feature>
<keyword evidence="4" id="KW-1185">Reference proteome</keyword>
<comment type="caution">
    <text evidence="3">The sequence shown here is derived from an EMBL/GenBank/DDBJ whole genome shotgun (WGS) entry which is preliminary data.</text>
</comment>
<dbReference type="Proteomes" id="UP001495910">
    <property type="component" value="Unassembled WGS sequence"/>
</dbReference>
<evidence type="ECO:0000256" key="1">
    <source>
        <dbReference type="SAM" id="SignalP"/>
    </source>
</evidence>
<accession>A0ABU9Q1I7</accession>
<dbReference type="RefSeq" id="WP_342831249.1">
    <property type="nucleotide sequence ID" value="NZ_JBANDC010000020.1"/>
</dbReference>
<name>A0ABU9Q1I7_9BURK</name>
<dbReference type="InterPro" id="IPR005586">
    <property type="entry name" value="ABC_trans_aux"/>
</dbReference>
<evidence type="ECO:0000313" key="4">
    <source>
        <dbReference type="Proteomes" id="UP001495910"/>
    </source>
</evidence>
<sequence length="232" mass="24371">MIPSANLAVLCAELLLAAAVLAGCASPEPRYYTLAGSGSASDAAAGSSSARDKEPLMIEVPPVRVPERLNRANLLLGDGKGALKMMEQDRWSAPLPDELRDALSQRLQASLGAIDTYYHRDASGAAPLYRVTVEVVRMDAEPGRSAGATINWAVQRSPDSKVTAGRTQAELPAPGGVDSVVAAYQRIVAGTAADIATAIRSLQKISQAPAATGHSLARYSQYHIAPEKQEIP</sequence>
<dbReference type="EMBL" id="JBANDC010000020">
    <property type="protein sequence ID" value="MEM4990118.1"/>
    <property type="molecule type" value="Genomic_DNA"/>
</dbReference>
<gene>
    <name evidence="3" type="ORF">V8G57_22200</name>
</gene>
<reference evidence="3 4" key="1">
    <citation type="submission" date="2024-02" db="EMBL/GenBank/DDBJ databases">
        <title>Draft genome sequence of Collimonas sp. strain H4R21, an effective mineral-weathering bacterial strain isolated from the beech rhizosphere.</title>
        <authorList>
            <person name="Morin E."/>
            <person name="Uroz S."/>
            <person name="Leveau J.H.J."/>
            <person name="Kumar R."/>
            <person name="Rey M.W."/>
            <person name="Pham J."/>
        </authorList>
    </citation>
    <scope>NUCLEOTIDE SEQUENCE [LARGE SCALE GENOMIC DNA]</scope>
    <source>
        <strain evidence="3 4">H4R21</strain>
    </source>
</reference>
<feature type="domain" description="ABC-type transport auxiliary lipoprotein component" evidence="2">
    <location>
        <begin position="44"/>
        <end position="196"/>
    </location>
</feature>
<dbReference type="Gene3D" id="3.40.50.10610">
    <property type="entry name" value="ABC-type transport auxiliary lipoprotein component"/>
    <property type="match status" value="1"/>
</dbReference>
<protein>
    <submittedName>
        <fullName evidence="3">PqiC family protein</fullName>
    </submittedName>
</protein>
<feature type="chain" id="PRO_5046003215" evidence="1">
    <location>
        <begin position="23"/>
        <end position="232"/>
    </location>
</feature>
<keyword evidence="1" id="KW-0732">Signal</keyword>
<organism evidence="3 4">
    <name type="scientific">Collimonas rhizosphaerae</name>
    <dbReference type="NCBI Taxonomy" id="3126357"/>
    <lineage>
        <taxon>Bacteria</taxon>
        <taxon>Pseudomonadati</taxon>
        <taxon>Pseudomonadota</taxon>
        <taxon>Betaproteobacteria</taxon>
        <taxon>Burkholderiales</taxon>
        <taxon>Oxalobacteraceae</taxon>
        <taxon>Collimonas</taxon>
    </lineage>
</organism>
<evidence type="ECO:0000259" key="2">
    <source>
        <dbReference type="Pfam" id="PF03886"/>
    </source>
</evidence>
<dbReference type="Pfam" id="PF03886">
    <property type="entry name" value="ABC_trans_aux"/>
    <property type="match status" value="1"/>
</dbReference>
<evidence type="ECO:0000313" key="3">
    <source>
        <dbReference type="EMBL" id="MEM4990118.1"/>
    </source>
</evidence>
<proteinExistence type="predicted"/>